<evidence type="ECO:0000313" key="2">
    <source>
        <dbReference type="EMBL" id="KAF7372631.1"/>
    </source>
</evidence>
<accession>A0A8H6Z973</accession>
<dbReference type="Proteomes" id="UP000620124">
    <property type="component" value="Unassembled WGS sequence"/>
</dbReference>
<proteinExistence type="predicted"/>
<evidence type="ECO:0008006" key="4">
    <source>
        <dbReference type="Google" id="ProtNLM"/>
    </source>
</evidence>
<comment type="caution">
    <text evidence="2">The sequence shown here is derived from an EMBL/GenBank/DDBJ whole genome shotgun (WGS) entry which is preliminary data.</text>
</comment>
<keyword evidence="1" id="KW-0732">Signal</keyword>
<organism evidence="2 3">
    <name type="scientific">Mycena venus</name>
    <dbReference type="NCBI Taxonomy" id="2733690"/>
    <lineage>
        <taxon>Eukaryota</taxon>
        <taxon>Fungi</taxon>
        <taxon>Dikarya</taxon>
        <taxon>Basidiomycota</taxon>
        <taxon>Agaricomycotina</taxon>
        <taxon>Agaricomycetes</taxon>
        <taxon>Agaricomycetidae</taxon>
        <taxon>Agaricales</taxon>
        <taxon>Marasmiineae</taxon>
        <taxon>Mycenaceae</taxon>
        <taxon>Mycena</taxon>
    </lineage>
</organism>
<evidence type="ECO:0000256" key="1">
    <source>
        <dbReference type="SAM" id="SignalP"/>
    </source>
</evidence>
<dbReference type="EMBL" id="JACAZI010000001">
    <property type="protein sequence ID" value="KAF7372631.1"/>
    <property type="molecule type" value="Genomic_DNA"/>
</dbReference>
<gene>
    <name evidence="2" type="ORF">MVEN_00126200</name>
</gene>
<feature type="chain" id="PRO_5034601709" description="Secreted protein" evidence="1">
    <location>
        <begin position="20"/>
        <end position="167"/>
    </location>
</feature>
<dbReference type="OrthoDB" id="2880841at2759"/>
<sequence length="167" mass="17017">MARIILSLVSVMLTFEVMAAPLTRCGETGDGTSNVACNQLVSPVQTNTLAATNVLGDINPSTDLGIGAPRLLNAQLTLLQAADLVGPLVLGFLNEAASESGNTSVADVLSTLQSAQSAMSGVTAGAFGENAKIRNVETTVKLMQGNQNITQAISQAQKALAANCTTA</sequence>
<protein>
    <recommendedName>
        <fullName evidence="4">Secreted protein</fullName>
    </recommendedName>
</protein>
<keyword evidence="3" id="KW-1185">Reference proteome</keyword>
<name>A0A8H6Z973_9AGAR</name>
<dbReference type="AlphaFoldDB" id="A0A8H6Z973"/>
<evidence type="ECO:0000313" key="3">
    <source>
        <dbReference type="Proteomes" id="UP000620124"/>
    </source>
</evidence>
<reference evidence="2" key="1">
    <citation type="submission" date="2020-05" db="EMBL/GenBank/DDBJ databases">
        <title>Mycena genomes resolve the evolution of fungal bioluminescence.</title>
        <authorList>
            <person name="Tsai I.J."/>
        </authorList>
    </citation>
    <scope>NUCLEOTIDE SEQUENCE</scope>
    <source>
        <strain evidence="2">CCC161011</strain>
    </source>
</reference>
<feature type="signal peptide" evidence="1">
    <location>
        <begin position="1"/>
        <end position="19"/>
    </location>
</feature>